<comment type="caution">
    <text evidence="3">The sequence shown here is derived from an EMBL/GenBank/DDBJ whole genome shotgun (WGS) entry which is preliminary data.</text>
</comment>
<dbReference type="GO" id="GO:0016787">
    <property type="term" value="F:hydrolase activity"/>
    <property type="evidence" value="ECO:0007669"/>
    <property type="project" value="UniProtKB-KW"/>
</dbReference>
<dbReference type="Gene3D" id="3.60.15.10">
    <property type="entry name" value="Ribonuclease Z/Hydroxyacylglutathione hydrolase-like"/>
    <property type="match status" value="1"/>
</dbReference>
<evidence type="ECO:0000259" key="2">
    <source>
        <dbReference type="Pfam" id="PF00753"/>
    </source>
</evidence>
<proteinExistence type="inferred from homology"/>
<name>A0A3A4P270_ABYX5</name>
<reference evidence="3 4" key="1">
    <citation type="journal article" date="2017" name="ISME J.">
        <title>Energy and carbon metabolisms in a deep terrestrial subsurface fluid microbial community.</title>
        <authorList>
            <person name="Momper L."/>
            <person name="Jungbluth S.P."/>
            <person name="Lee M.D."/>
            <person name="Amend J.P."/>
        </authorList>
    </citation>
    <scope>NUCLEOTIDE SEQUENCE [LARGE SCALE GENOMIC DNA]</scope>
    <source>
        <strain evidence="3">SURF_5</strain>
    </source>
</reference>
<keyword evidence="3" id="KW-0378">Hydrolase</keyword>
<comment type="similarity">
    <text evidence="1">Belongs to the metallo-beta-lactamase superfamily. Class-B beta-lactamase family.</text>
</comment>
<dbReference type="EMBL" id="QZKU01000063">
    <property type="protein sequence ID" value="RJP21921.1"/>
    <property type="molecule type" value="Genomic_DNA"/>
</dbReference>
<dbReference type="GO" id="GO:0017001">
    <property type="term" value="P:antibiotic catabolic process"/>
    <property type="evidence" value="ECO:0007669"/>
    <property type="project" value="UniProtKB-ARBA"/>
</dbReference>
<dbReference type="Pfam" id="PF00753">
    <property type="entry name" value="Lactamase_B"/>
    <property type="match status" value="1"/>
</dbReference>
<sequence length="142" mass="16179">MHVGGHTPATSIIYLPEAGVVFTGDVHVHNRHPYTGDGNLLEWIEALRRIERMEVSTVVPGHGEVCDLSSVSRLLQFFEAMREQTFQLVEQGCGRREIEERIDLLSFFPVESGKEARMQAFIRLGAGRMFNQLFETAMDRWS</sequence>
<dbReference type="InterPro" id="IPR050855">
    <property type="entry name" value="NDM-1-like"/>
</dbReference>
<dbReference type="PANTHER" id="PTHR42951">
    <property type="entry name" value="METALLO-BETA-LACTAMASE DOMAIN-CONTAINING"/>
    <property type="match status" value="1"/>
</dbReference>
<accession>A0A3A4P270</accession>
<feature type="domain" description="Metallo-beta-lactamase" evidence="2">
    <location>
        <begin position="2"/>
        <end position="62"/>
    </location>
</feature>
<gene>
    <name evidence="3" type="ORF">C4520_08980</name>
</gene>
<dbReference type="InterPro" id="IPR001279">
    <property type="entry name" value="Metallo-B-lactamas"/>
</dbReference>
<evidence type="ECO:0000256" key="1">
    <source>
        <dbReference type="ARBA" id="ARBA00005250"/>
    </source>
</evidence>
<evidence type="ECO:0000313" key="4">
    <source>
        <dbReference type="Proteomes" id="UP000265882"/>
    </source>
</evidence>
<protein>
    <submittedName>
        <fullName evidence="3">MBL fold metallo-hydrolase</fullName>
    </submittedName>
</protein>
<dbReference type="SUPFAM" id="SSF56281">
    <property type="entry name" value="Metallo-hydrolase/oxidoreductase"/>
    <property type="match status" value="1"/>
</dbReference>
<dbReference type="PANTHER" id="PTHR42951:SF4">
    <property type="entry name" value="ACYL-COENZYME A THIOESTERASE MBLAC2"/>
    <property type="match status" value="1"/>
</dbReference>
<organism evidence="3 4">
    <name type="scientific">Abyssobacteria bacterium (strain SURF_5)</name>
    <dbReference type="NCBI Taxonomy" id="2093360"/>
    <lineage>
        <taxon>Bacteria</taxon>
        <taxon>Pseudomonadati</taxon>
        <taxon>Candidatus Hydrogenedentota</taxon>
        <taxon>Candidatus Abyssobacteria</taxon>
    </lineage>
</organism>
<dbReference type="AlphaFoldDB" id="A0A3A4P270"/>
<dbReference type="InterPro" id="IPR036866">
    <property type="entry name" value="RibonucZ/Hydroxyglut_hydro"/>
</dbReference>
<evidence type="ECO:0000313" key="3">
    <source>
        <dbReference type="EMBL" id="RJP21921.1"/>
    </source>
</evidence>
<dbReference type="Proteomes" id="UP000265882">
    <property type="component" value="Unassembled WGS sequence"/>
</dbReference>